<evidence type="ECO:0000313" key="2">
    <source>
        <dbReference type="Proteomes" id="UP000307507"/>
    </source>
</evidence>
<accession>A0A4V3W822</accession>
<evidence type="ECO:0000313" key="1">
    <source>
        <dbReference type="EMBL" id="THF49543.1"/>
    </source>
</evidence>
<dbReference type="AlphaFoldDB" id="A0A4V3W822"/>
<comment type="caution">
    <text evidence="1">The sequence shown here is derived from an EMBL/GenBank/DDBJ whole genome shotgun (WGS) entry which is preliminary data.</text>
</comment>
<dbReference type="Proteomes" id="UP000307507">
    <property type="component" value="Unassembled WGS sequence"/>
</dbReference>
<organism evidence="1 2">
    <name type="scientific">Flavobacterium supellecticarium</name>
    <dbReference type="NCBI Taxonomy" id="2565924"/>
    <lineage>
        <taxon>Bacteria</taxon>
        <taxon>Pseudomonadati</taxon>
        <taxon>Bacteroidota</taxon>
        <taxon>Flavobacteriia</taxon>
        <taxon>Flavobacteriales</taxon>
        <taxon>Flavobacteriaceae</taxon>
        <taxon>Flavobacterium</taxon>
    </lineage>
</organism>
<protein>
    <recommendedName>
        <fullName evidence="3">Class IIb bacteriocin, lactobin A/cerein 7B family</fullName>
    </recommendedName>
</protein>
<dbReference type="RefSeq" id="WP_136403538.1">
    <property type="nucleotide sequence ID" value="NZ_SSNZ01000005.1"/>
</dbReference>
<dbReference type="EMBL" id="SSNZ01000005">
    <property type="protein sequence ID" value="THF49543.1"/>
    <property type="molecule type" value="Genomic_DNA"/>
</dbReference>
<reference evidence="1 2" key="1">
    <citation type="submission" date="2019-04" db="EMBL/GenBank/DDBJ databases">
        <title>Flavobacterium sp. nov. isolated from construction timber.</title>
        <authorList>
            <person name="Lin S.-Y."/>
            <person name="Chang C.-T."/>
            <person name="Young C.-C."/>
        </authorList>
    </citation>
    <scope>NUCLEOTIDE SEQUENCE [LARGE SCALE GENOMIC DNA]</scope>
    <source>
        <strain evidence="1 2">CC-CTC003</strain>
    </source>
</reference>
<gene>
    <name evidence="1" type="ORF">E6C50_12410</name>
</gene>
<keyword evidence="2" id="KW-1185">Reference proteome</keyword>
<name>A0A4V3W822_9FLAO</name>
<sequence>MKTTHHNKLAFAKNDLVELNSNQMLHVQGGTGTSIIAMTIVGSTSLVTATSSVIFDQAEKN</sequence>
<evidence type="ECO:0008006" key="3">
    <source>
        <dbReference type="Google" id="ProtNLM"/>
    </source>
</evidence>
<dbReference type="OrthoDB" id="1380212at2"/>
<proteinExistence type="predicted"/>